<reference evidence="1 2" key="1">
    <citation type="submission" date="2013-02" db="EMBL/GenBank/DDBJ databases">
        <title>The Genome Sequence of Acinetobacter sp. NIPH 1859.</title>
        <authorList>
            <consortium name="The Broad Institute Genome Sequencing Platform"/>
            <consortium name="The Broad Institute Genome Sequencing Center for Infectious Disease"/>
            <person name="Cerqueira G."/>
            <person name="Feldgarden M."/>
            <person name="Courvalin P."/>
            <person name="Perichon B."/>
            <person name="Grillot-Courvalin C."/>
            <person name="Clermont D."/>
            <person name="Rocha E."/>
            <person name="Yoon E.-J."/>
            <person name="Nemec A."/>
            <person name="Walker B."/>
            <person name="Young S.K."/>
            <person name="Zeng Q."/>
            <person name="Gargeya S."/>
            <person name="Fitzgerald M."/>
            <person name="Haas B."/>
            <person name="Abouelleil A."/>
            <person name="Alvarado L."/>
            <person name="Arachchi H.M."/>
            <person name="Berlin A.M."/>
            <person name="Chapman S.B."/>
            <person name="Dewar J."/>
            <person name="Goldberg J."/>
            <person name="Griggs A."/>
            <person name="Gujja S."/>
            <person name="Hansen M."/>
            <person name="Howarth C."/>
            <person name="Imamovic A."/>
            <person name="Larimer J."/>
            <person name="McCowan C."/>
            <person name="Murphy C."/>
            <person name="Neiman D."/>
            <person name="Pearson M."/>
            <person name="Priest M."/>
            <person name="Roberts A."/>
            <person name="Saif S."/>
            <person name="Shea T."/>
            <person name="Sisk P."/>
            <person name="Sykes S."/>
            <person name="Wortman J."/>
            <person name="Nusbaum C."/>
            <person name="Birren B."/>
        </authorList>
    </citation>
    <scope>NUCLEOTIDE SEQUENCE [LARGE SCALE GENOMIC DNA]</scope>
    <source>
        <strain evidence="1 2">NIPH 1859</strain>
    </source>
</reference>
<evidence type="ECO:0008006" key="3">
    <source>
        <dbReference type="Google" id="ProtNLM"/>
    </source>
</evidence>
<evidence type="ECO:0000313" key="2">
    <source>
        <dbReference type="Proteomes" id="UP000013009"/>
    </source>
</evidence>
<name>N9PJX3_9GAMM</name>
<dbReference type="OrthoDB" id="6659501at2"/>
<dbReference type="Pfam" id="PF05488">
    <property type="entry name" value="PAAR_motif"/>
    <property type="match status" value="1"/>
</dbReference>
<sequence>MATPYIVIGCPTTGGGQVISGNSHFLIEGLAIACVGDKATCPKHNTVATVITGDPHRQVFGKAAARANDALSCGCRLLPMQNLVVGDNPASTGSSSTQTNSNRVQDRLLANDLDDYGVKFQLLDRSTGQPLSEQYFKLVSPDGKTVEGFTDENGYTALIETGKEAQEVDLTTFDLSQPMQSWE</sequence>
<dbReference type="InterPro" id="IPR008727">
    <property type="entry name" value="PAAR_motif"/>
</dbReference>
<dbReference type="CDD" id="cd14744">
    <property type="entry name" value="PAAR_CT_2"/>
    <property type="match status" value="1"/>
</dbReference>
<gene>
    <name evidence="1" type="ORF">F889_02543</name>
</gene>
<keyword evidence="2" id="KW-1185">Reference proteome</keyword>
<organism evidence="1 2">
    <name type="scientific">Acinetobacter colistiniresistens</name>
    <dbReference type="NCBI Taxonomy" id="280145"/>
    <lineage>
        <taxon>Bacteria</taxon>
        <taxon>Pseudomonadati</taxon>
        <taxon>Pseudomonadota</taxon>
        <taxon>Gammaproteobacteria</taxon>
        <taxon>Moraxellales</taxon>
        <taxon>Moraxellaceae</taxon>
        <taxon>Acinetobacter</taxon>
    </lineage>
</organism>
<proteinExistence type="predicted"/>
<dbReference type="Proteomes" id="UP000013009">
    <property type="component" value="Unassembled WGS sequence"/>
</dbReference>
<dbReference type="HOGENOM" id="CLU_113188_2_0_6"/>
<dbReference type="Gene3D" id="2.60.200.60">
    <property type="match status" value="1"/>
</dbReference>
<comment type="caution">
    <text evidence="1">The sequence shown here is derived from an EMBL/GenBank/DDBJ whole genome shotgun (WGS) entry which is preliminary data.</text>
</comment>
<accession>N9PJX3</accession>
<protein>
    <recommendedName>
        <fullName evidence="3">PAAR domain-containing protein</fullName>
    </recommendedName>
</protein>
<evidence type="ECO:0000313" key="1">
    <source>
        <dbReference type="EMBL" id="ENX33879.1"/>
    </source>
</evidence>
<dbReference type="EMBL" id="APRZ01000017">
    <property type="protein sequence ID" value="ENX33879.1"/>
    <property type="molecule type" value="Genomic_DNA"/>
</dbReference>
<dbReference type="RefSeq" id="WP_005274760.1">
    <property type="nucleotide sequence ID" value="NZ_KB850195.1"/>
</dbReference>
<dbReference type="AlphaFoldDB" id="N9PJX3"/>
<dbReference type="PATRIC" id="fig|1217695.3.peg.2472"/>